<evidence type="ECO:0000313" key="2">
    <source>
        <dbReference type="EMBL" id="MDT2516422.1"/>
    </source>
</evidence>
<comment type="caution">
    <text evidence="3">The sequence shown here is derived from an EMBL/GenBank/DDBJ whole genome shotgun (WGS) entry which is preliminary data.</text>
</comment>
<organism evidence="3 4">
    <name type="scientific">Enterococcus avium</name>
    <name type="common">Streptococcus avium</name>
    <dbReference type="NCBI Taxonomy" id="33945"/>
    <lineage>
        <taxon>Bacteria</taxon>
        <taxon>Bacillati</taxon>
        <taxon>Bacillota</taxon>
        <taxon>Bacilli</taxon>
        <taxon>Lactobacillales</taxon>
        <taxon>Enterococcaceae</taxon>
        <taxon>Enterococcus</taxon>
    </lineage>
</organism>
<evidence type="ECO:0000313" key="3">
    <source>
        <dbReference type="EMBL" id="TRZ29182.1"/>
    </source>
</evidence>
<evidence type="ECO:0008006" key="6">
    <source>
        <dbReference type="Google" id="ProtNLM"/>
    </source>
</evidence>
<sequence>MEIREVIEKIKQEKYDFSKPWTSLDRSDYKEGYNDASDDIIGIVNQLDEPTKVIAHLAEKWHEDIGPVLWWDFPVEEPPYCGTPLDDDFPKYKRHFTELHIPDEVEEEPKWVVKRKDNGKYVESLALGKGIGLIAETTASLQENAYKLNSKDQADAVAVLIDGTVEKV</sequence>
<accession>A0A8B5VXB6</accession>
<dbReference type="EMBL" id="JARPWH010000162">
    <property type="protein sequence ID" value="MDT2405001.1"/>
    <property type="molecule type" value="Genomic_DNA"/>
</dbReference>
<reference evidence="3 4" key="1">
    <citation type="submission" date="2017-10" db="EMBL/GenBank/DDBJ databases">
        <title>FDA dAtabase for Regulatory Grade micrObial Sequences (FDA-ARGOS): Supporting development and validation of Infectious Disease Dx tests.</title>
        <authorList>
            <person name="Campos J."/>
            <person name="Goldberg B."/>
            <person name="Tallon L.J."/>
            <person name="Sadzewicz L."/>
            <person name="Sengamalay N."/>
            <person name="Ott S."/>
            <person name="Godinez A."/>
            <person name="Nagaraj S."/>
            <person name="Vyas G."/>
            <person name="Aluvathingal J."/>
            <person name="Nadendla S."/>
            <person name="Geyer C."/>
            <person name="Nandy P."/>
            <person name="Hobson J."/>
            <person name="Sichtig H."/>
        </authorList>
    </citation>
    <scope>NUCLEOTIDE SEQUENCE [LARGE SCALE GENOMIC DNA]</scope>
    <source>
        <strain evidence="3 4">FDAARGOS_185</strain>
    </source>
</reference>
<dbReference type="EMBL" id="JARPWY010000081">
    <property type="protein sequence ID" value="MDT2516422.1"/>
    <property type="molecule type" value="Genomic_DNA"/>
</dbReference>
<evidence type="ECO:0000313" key="1">
    <source>
        <dbReference type="EMBL" id="MDT2405001.1"/>
    </source>
</evidence>
<evidence type="ECO:0000313" key="4">
    <source>
        <dbReference type="Proteomes" id="UP000316316"/>
    </source>
</evidence>
<gene>
    <name evidence="3" type="ORF">AUF17_21095</name>
    <name evidence="1" type="ORF">P7D43_21765</name>
    <name evidence="2" type="ORF">P7D79_19530</name>
</gene>
<proteinExistence type="predicted"/>
<dbReference type="Proteomes" id="UP001264335">
    <property type="component" value="Unassembled WGS sequence"/>
</dbReference>
<name>A0A8B5VXB6_ENTAV</name>
<dbReference type="RefSeq" id="WP_049222050.1">
    <property type="nucleotide sequence ID" value="NZ_CAXOGR010000028.1"/>
</dbReference>
<protein>
    <recommendedName>
        <fullName evidence="6">DUF1642 domain-containing protein</fullName>
    </recommendedName>
</protein>
<dbReference type="Proteomes" id="UP000316316">
    <property type="component" value="Unassembled WGS sequence"/>
</dbReference>
<dbReference type="EMBL" id="PDXQ01000002">
    <property type="protein sequence ID" value="TRZ29182.1"/>
    <property type="molecule type" value="Genomic_DNA"/>
</dbReference>
<reference evidence="1 5" key="2">
    <citation type="submission" date="2023-03" db="EMBL/GenBank/DDBJ databases">
        <authorList>
            <person name="Shen W."/>
            <person name="Cai J."/>
        </authorList>
    </citation>
    <scope>NUCLEOTIDE SEQUENCE</scope>
    <source>
        <strain evidence="1">P33-2</strain>
        <strain evidence="2 5">Y2</strain>
    </source>
</reference>
<evidence type="ECO:0000313" key="5">
    <source>
        <dbReference type="Proteomes" id="UP001264335"/>
    </source>
</evidence>
<dbReference type="Proteomes" id="UP001260773">
    <property type="component" value="Unassembled WGS sequence"/>
</dbReference>
<dbReference type="AlphaFoldDB" id="A0A8B5VXB6"/>